<dbReference type="AlphaFoldDB" id="A0AA88YYQ4"/>
<evidence type="ECO:0000313" key="2">
    <source>
        <dbReference type="Proteomes" id="UP000029575"/>
    </source>
</evidence>
<dbReference type="Proteomes" id="UP000029575">
    <property type="component" value="Unassembled WGS sequence"/>
</dbReference>
<name>A0AA88YYQ4_BURCE</name>
<organism evidence="1 2">
    <name type="scientific">Burkholderia cepacia</name>
    <name type="common">Pseudomonas cepacia</name>
    <dbReference type="NCBI Taxonomy" id="292"/>
    <lineage>
        <taxon>Bacteria</taxon>
        <taxon>Pseudomonadati</taxon>
        <taxon>Pseudomonadota</taxon>
        <taxon>Betaproteobacteria</taxon>
        <taxon>Burkholderiales</taxon>
        <taxon>Burkholderiaceae</taxon>
        <taxon>Burkholderia</taxon>
        <taxon>Burkholderia cepacia complex</taxon>
    </lineage>
</organism>
<dbReference type="EMBL" id="JPGD01000006">
    <property type="protein sequence ID" value="KGB93047.1"/>
    <property type="molecule type" value="Genomic_DNA"/>
</dbReference>
<gene>
    <name evidence="1" type="ORF">DM43_1777</name>
</gene>
<proteinExistence type="predicted"/>
<protein>
    <submittedName>
        <fullName evidence="1">Uncharacterized protein</fullName>
    </submittedName>
</protein>
<sequence>MTVKHGSIIGFRMTRAAVKRGRSTSEHRAIRRAEARQFIDTSVANALHHGLARIMRDFAAGYGARPANGPASRSQRKVFDVGRMDHAKSQLPIISEEEARAVGRRETLLHFGLDPDQ</sequence>
<dbReference type="RefSeq" id="WP_034205604.1">
    <property type="nucleotide sequence ID" value="NZ_KN150853.1"/>
</dbReference>
<evidence type="ECO:0000313" key="1">
    <source>
        <dbReference type="EMBL" id="KGB93047.1"/>
    </source>
</evidence>
<comment type="caution">
    <text evidence="1">The sequence shown here is derived from an EMBL/GenBank/DDBJ whole genome shotgun (WGS) entry which is preliminary data.</text>
</comment>
<accession>A0AA88YYQ4</accession>
<reference evidence="1 2" key="1">
    <citation type="submission" date="2014-06" db="EMBL/GenBank/DDBJ databases">
        <authorList>
            <person name="Bishop-Lilly K.A."/>
            <person name="Broomall S.M."/>
            <person name="Chain P.S."/>
            <person name="Chertkov O."/>
            <person name="Coyne S.R."/>
            <person name="Daligault H.E."/>
            <person name="Davenport K.W."/>
            <person name="Erkkila T."/>
            <person name="Frey K.G."/>
            <person name="Gibbons H.S."/>
            <person name="Gu W."/>
            <person name="Jaissle J."/>
            <person name="Johnson S.L."/>
            <person name="Koroleva G.I."/>
            <person name="Ladner J.T."/>
            <person name="Lo C.-C."/>
            <person name="Minogue T.D."/>
            <person name="Munk C."/>
            <person name="Palacios G.F."/>
            <person name="Redden C.L."/>
            <person name="Rosenzweig C.N."/>
            <person name="Scholz M.B."/>
            <person name="Teshima H."/>
            <person name="Xu Y."/>
        </authorList>
    </citation>
    <scope>NUCLEOTIDE SEQUENCE [LARGE SCALE GENOMIC DNA]</scope>
    <source>
        <strain evidence="1 2">DWS 37UF10B-2</strain>
    </source>
</reference>